<organism evidence="5 6">
    <name type="scientific">Arachnia propionica</name>
    <dbReference type="NCBI Taxonomy" id="1750"/>
    <lineage>
        <taxon>Bacteria</taxon>
        <taxon>Bacillati</taxon>
        <taxon>Actinomycetota</taxon>
        <taxon>Actinomycetes</taxon>
        <taxon>Propionibacteriales</taxon>
        <taxon>Propionibacteriaceae</taxon>
        <taxon>Arachnia</taxon>
    </lineage>
</organism>
<dbReference type="Proteomes" id="UP000273044">
    <property type="component" value="Chromosome"/>
</dbReference>
<dbReference type="RefSeq" id="WP_014846039.1">
    <property type="nucleotide sequence ID" value="NZ_CAURRE010000040.1"/>
</dbReference>
<dbReference type="InterPro" id="IPR046348">
    <property type="entry name" value="SIS_dom_sf"/>
</dbReference>
<dbReference type="OMA" id="PMATAPY"/>
<dbReference type="AlphaFoldDB" id="A0A448MWX4"/>
<dbReference type="GO" id="GO:1901135">
    <property type="term" value="P:carbohydrate derivative metabolic process"/>
    <property type="evidence" value="ECO:0007669"/>
    <property type="project" value="InterPro"/>
</dbReference>
<dbReference type="InterPro" id="IPR019490">
    <property type="entry name" value="Glu6P/Mann6P_isomerase_C"/>
</dbReference>
<reference evidence="4" key="2">
    <citation type="submission" date="2021-03" db="EMBL/GenBank/DDBJ databases">
        <title>Human Oral Microbial Genomes.</title>
        <authorList>
            <person name="Johnston C.D."/>
            <person name="Chen T."/>
            <person name="Dewhirst F.E."/>
        </authorList>
    </citation>
    <scope>NUCLEOTIDE SEQUENCE</scope>
    <source>
        <strain evidence="4">F0714</strain>
    </source>
</reference>
<evidence type="ECO:0000313" key="5">
    <source>
        <dbReference type="EMBL" id="VEH69643.1"/>
    </source>
</evidence>
<reference evidence="5 6" key="1">
    <citation type="submission" date="2018-12" db="EMBL/GenBank/DDBJ databases">
        <authorList>
            <consortium name="Pathogen Informatics"/>
        </authorList>
    </citation>
    <scope>NUCLEOTIDE SEQUENCE [LARGE SCALE GENOMIC DNA]</scope>
    <source>
        <strain evidence="5 6">NCTC12967</strain>
    </source>
</reference>
<evidence type="ECO:0000313" key="6">
    <source>
        <dbReference type="Proteomes" id="UP000273044"/>
    </source>
</evidence>
<evidence type="ECO:0000313" key="4">
    <source>
        <dbReference type="EMBL" id="QUC10313.1"/>
    </source>
</evidence>
<dbReference type="GO" id="GO:0004476">
    <property type="term" value="F:mannose-6-phosphate isomerase activity"/>
    <property type="evidence" value="ECO:0007669"/>
    <property type="project" value="InterPro"/>
</dbReference>
<dbReference type="SUPFAM" id="SSF53697">
    <property type="entry name" value="SIS domain"/>
    <property type="match status" value="1"/>
</dbReference>
<dbReference type="Gene3D" id="3.40.50.10490">
    <property type="entry name" value="Glucose-6-phosphate isomerase like protein, domain 1"/>
    <property type="match status" value="1"/>
</dbReference>
<dbReference type="GO" id="GO:0005975">
    <property type="term" value="P:carbohydrate metabolic process"/>
    <property type="evidence" value="ECO:0007669"/>
    <property type="project" value="InterPro"/>
</dbReference>
<evidence type="ECO:0000256" key="1">
    <source>
        <dbReference type="ARBA" id="ARBA00010523"/>
    </source>
</evidence>
<proteinExistence type="inferred from homology"/>
<feature type="domain" description="Bifunctional glucose-6-phosphate/mannose-6-phosphate isomerase C-terminal" evidence="3">
    <location>
        <begin position="192"/>
        <end position="335"/>
    </location>
</feature>
<evidence type="ECO:0000256" key="2">
    <source>
        <dbReference type="ARBA" id="ARBA00023235"/>
    </source>
</evidence>
<accession>A0A448MWX4</accession>
<name>A0A448MWX4_9ACTN</name>
<sequence length="341" mass="35760">MIRRWFDDSRLEADDLADEESLWWLASAGARIRRAALSEPAGRLTRADRPRGVLVLGAEARLVRAVLEPACPVPFMAWPGPALPAWVGPLDLVVALGSHDAPAWEVRGLAEAVRRGATVIAAAPDESALAAASAGPLTTHLPTPPDDPMAAAIAVLALLGQLELGPKVDVELAASAADAVAVRCSPARPLGDNPGKDLAVGLADSFPLVWGGTTLAGRASRRIAETLRRASGRLALAADAEELEAVLLDTPRRDVFTDPFEQDAEIGPALLLLDADQVPEPMTETARRLARLADCVGVRVCHISSGMAELGASDVERYVTLLLQGRYAATYLGIGLGPAQG</sequence>
<protein>
    <submittedName>
        <fullName evidence="5">Bacterial phospho-glucose isomerase C-terminal region</fullName>
    </submittedName>
</protein>
<keyword evidence="2 5" id="KW-0413">Isomerase</keyword>
<evidence type="ECO:0000259" key="3">
    <source>
        <dbReference type="Pfam" id="PF10432"/>
    </source>
</evidence>
<dbReference type="Pfam" id="PF10432">
    <property type="entry name" value="bact-PGI_C"/>
    <property type="match status" value="1"/>
</dbReference>
<dbReference type="GO" id="GO:0097367">
    <property type="term" value="F:carbohydrate derivative binding"/>
    <property type="evidence" value="ECO:0007669"/>
    <property type="project" value="InterPro"/>
</dbReference>
<dbReference type="EMBL" id="CP072385">
    <property type="protein sequence ID" value="QUC10313.1"/>
    <property type="molecule type" value="Genomic_DNA"/>
</dbReference>
<comment type="similarity">
    <text evidence="1">Belongs to the PGI/PMI family.</text>
</comment>
<dbReference type="GO" id="GO:0004347">
    <property type="term" value="F:glucose-6-phosphate isomerase activity"/>
    <property type="evidence" value="ECO:0007669"/>
    <property type="project" value="InterPro"/>
</dbReference>
<dbReference type="EMBL" id="LR134406">
    <property type="protein sequence ID" value="VEH69643.1"/>
    <property type="molecule type" value="Genomic_DNA"/>
</dbReference>
<dbReference type="GeneID" id="64406396"/>
<gene>
    <name evidence="4" type="ORF">J5A53_10990</name>
    <name evidence="5" type="ORF">NCTC12967_00916</name>
</gene>
<dbReference type="Proteomes" id="UP000677180">
    <property type="component" value="Chromosome"/>
</dbReference>
<keyword evidence="6" id="KW-1185">Reference proteome</keyword>